<proteinExistence type="predicted"/>
<protein>
    <submittedName>
        <fullName evidence="2">Flagellar biosynthesis protein FlgL</fullName>
    </submittedName>
</protein>
<sequence>MTLTSIGDLARGLAFRHRTTQIKTQIDTLSQELATGRVANVAERLRGDYSQLADIDRNIARLGTLSVSTFEARLFADAMQTSLAAFETSLSDLSSGLLSLDQSDQAPTHERASDLARTQLDAIMAALNARAGGRSLFSGTATDKTPLAPPETLLTALKAELAGATTAAEIQQAAKRWFDDPAGFQVAIYQGATNALAPMQISESERIELPIKADDHLFRDALRHAAVAALAADPSLALAPDQRTALLRDAGAQLVTSTLETVALRAQVGGAEARADRAATTHAAARTSLEHARSELIGADPYETATRLQNVQFQLESLYSVIVRNANLSLANFLR</sequence>
<keyword evidence="2" id="KW-0966">Cell projection</keyword>
<feature type="domain" description="Flagellin C-terminal" evidence="1">
    <location>
        <begin position="263"/>
        <end position="334"/>
    </location>
</feature>
<keyword evidence="2" id="KW-0969">Cilium</keyword>
<reference evidence="2 3" key="1">
    <citation type="submission" date="2019-05" db="EMBL/GenBank/DDBJ databases">
        <title>Ruegeria sp. nov., isolated from tidal flat.</title>
        <authorList>
            <person name="Kim W."/>
        </authorList>
    </citation>
    <scope>NUCLEOTIDE SEQUENCE [LARGE SCALE GENOMIC DNA]</scope>
    <source>
        <strain evidence="2 3">CAU 1488</strain>
    </source>
</reference>
<comment type="caution">
    <text evidence="2">The sequence shown here is derived from an EMBL/GenBank/DDBJ whole genome shotgun (WGS) entry which is preliminary data.</text>
</comment>
<gene>
    <name evidence="2" type="ORF">FGK63_13435</name>
</gene>
<evidence type="ECO:0000259" key="1">
    <source>
        <dbReference type="Pfam" id="PF00700"/>
    </source>
</evidence>
<organism evidence="2 3">
    <name type="scientific">Ruegeria sediminis</name>
    <dbReference type="NCBI Taxonomy" id="2583820"/>
    <lineage>
        <taxon>Bacteria</taxon>
        <taxon>Pseudomonadati</taxon>
        <taxon>Pseudomonadota</taxon>
        <taxon>Alphaproteobacteria</taxon>
        <taxon>Rhodobacterales</taxon>
        <taxon>Roseobacteraceae</taxon>
        <taxon>Ruegeria</taxon>
    </lineage>
</organism>
<name>A0ABY2WX80_9RHOB</name>
<dbReference type="RefSeq" id="WP_138843059.1">
    <property type="nucleotide sequence ID" value="NZ_VCPD01000004.1"/>
</dbReference>
<dbReference type="Proteomes" id="UP001193035">
    <property type="component" value="Unassembled WGS sequence"/>
</dbReference>
<dbReference type="Pfam" id="PF00700">
    <property type="entry name" value="Flagellin_C"/>
    <property type="match status" value="1"/>
</dbReference>
<dbReference type="InterPro" id="IPR046358">
    <property type="entry name" value="Flagellin_C"/>
</dbReference>
<keyword evidence="3" id="KW-1185">Reference proteome</keyword>
<evidence type="ECO:0000313" key="2">
    <source>
        <dbReference type="EMBL" id="TMV07110.1"/>
    </source>
</evidence>
<dbReference type="EMBL" id="VCPD01000004">
    <property type="protein sequence ID" value="TMV07110.1"/>
    <property type="molecule type" value="Genomic_DNA"/>
</dbReference>
<accession>A0ABY2WX80</accession>
<dbReference type="SUPFAM" id="SSF64518">
    <property type="entry name" value="Phase 1 flagellin"/>
    <property type="match status" value="1"/>
</dbReference>
<evidence type="ECO:0000313" key="3">
    <source>
        <dbReference type="Proteomes" id="UP001193035"/>
    </source>
</evidence>
<keyword evidence="2" id="KW-0282">Flagellum</keyword>